<accession>A0A0F9RRB0</accession>
<reference evidence="2" key="1">
    <citation type="journal article" date="2015" name="Nature">
        <title>Complex archaea that bridge the gap between prokaryotes and eukaryotes.</title>
        <authorList>
            <person name="Spang A."/>
            <person name="Saw J.H."/>
            <person name="Jorgensen S.L."/>
            <person name="Zaremba-Niedzwiedzka K."/>
            <person name="Martijn J."/>
            <person name="Lind A.E."/>
            <person name="van Eijk R."/>
            <person name="Schleper C."/>
            <person name="Guy L."/>
            <person name="Ettema T.J."/>
        </authorList>
    </citation>
    <scope>NUCLEOTIDE SEQUENCE</scope>
</reference>
<organism evidence="2">
    <name type="scientific">marine sediment metagenome</name>
    <dbReference type="NCBI Taxonomy" id="412755"/>
    <lineage>
        <taxon>unclassified sequences</taxon>
        <taxon>metagenomes</taxon>
        <taxon>ecological metagenomes</taxon>
    </lineage>
</organism>
<protein>
    <submittedName>
        <fullName evidence="2">Uncharacterized protein</fullName>
    </submittedName>
</protein>
<keyword evidence="1" id="KW-0472">Membrane</keyword>
<evidence type="ECO:0000256" key="1">
    <source>
        <dbReference type="SAM" id="Phobius"/>
    </source>
</evidence>
<proteinExistence type="predicted"/>
<dbReference type="EMBL" id="LAZR01002629">
    <property type="protein sequence ID" value="KKN27531.1"/>
    <property type="molecule type" value="Genomic_DNA"/>
</dbReference>
<comment type="caution">
    <text evidence="2">The sequence shown here is derived from an EMBL/GenBank/DDBJ whole genome shotgun (WGS) entry which is preliminary data.</text>
</comment>
<keyword evidence="1" id="KW-0812">Transmembrane</keyword>
<gene>
    <name evidence="2" type="ORF">LCGC14_0863670</name>
</gene>
<feature type="transmembrane region" description="Helical" evidence="1">
    <location>
        <begin position="28"/>
        <end position="50"/>
    </location>
</feature>
<evidence type="ECO:0000313" key="2">
    <source>
        <dbReference type="EMBL" id="KKN27531.1"/>
    </source>
</evidence>
<sequence>MIKIIKTLWHNITKVPEIKSYHVERLDFLGISTLGWAVISMFAGTAVSAFSSFQQGQAQSVMSGYNALIARQNADLTSKRMELAKTEKKIIEQRFRKKSERTLATQRASFAKAGVEAEGTPLIVAEETAAEIELDALAIRYAGTVEQSRLAAEQAGFEQADILSRMRGSQARIAGRLGAGSTLLTGLGRTAGIFTKRGTGKKEEI</sequence>
<name>A0A0F9RRB0_9ZZZZ</name>
<dbReference type="AlphaFoldDB" id="A0A0F9RRB0"/>
<keyword evidence="1" id="KW-1133">Transmembrane helix</keyword>